<dbReference type="Proteomes" id="UP000264179">
    <property type="component" value="Unassembled WGS sequence"/>
</dbReference>
<dbReference type="InterPro" id="IPR002716">
    <property type="entry name" value="PIN_dom"/>
</dbReference>
<evidence type="ECO:0000313" key="5">
    <source>
        <dbReference type="Proteomes" id="UP000264179"/>
    </source>
</evidence>
<dbReference type="RefSeq" id="WP_276653798.1">
    <property type="nucleotide sequence ID" value="NZ_DOOG01000120.1"/>
</dbReference>
<evidence type="ECO:0000259" key="1">
    <source>
        <dbReference type="Pfam" id="PF13470"/>
    </source>
</evidence>
<accession>A0A358HV56</accession>
<protein>
    <submittedName>
        <fullName evidence="3">PIN domain-containing protein</fullName>
    </submittedName>
</protein>
<dbReference type="InterPro" id="IPR029060">
    <property type="entry name" value="PIN-like_dom_sf"/>
</dbReference>
<dbReference type="EMBL" id="DPOP01000170">
    <property type="protein sequence ID" value="HCW69967.1"/>
    <property type="molecule type" value="Genomic_DNA"/>
</dbReference>
<feature type="domain" description="PIN" evidence="1">
    <location>
        <begin position="10"/>
        <end position="114"/>
    </location>
</feature>
<evidence type="ECO:0000313" key="6">
    <source>
        <dbReference type="Proteomes" id="UP000264753"/>
    </source>
</evidence>
<sequence>MTYRADHFTALLDACVLAGVLKRNLLLSLAEAELFRPRWSAPILDEMERAIDRMTKGQADTARQRQQMITAFGEACVTGFEVYISSVDLPDANDRHVVAAAICTHAQVVVTDNLKDFPAAVLETYGMEVKSTDDFIADTITLHEQTAFAALKKMRERFANPALSTEAIINAAESQGLLNTALLMKRHEGYW</sequence>
<dbReference type="Proteomes" id="UP000264753">
    <property type="component" value="Unassembled WGS sequence"/>
</dbReference>
<dbReference type="Pfam" id="PF26343">
    <property type="entry name" value="VapC50_C"/>
    <property type="match status" value="1"/>
</dbReference>
<name>A0A358HV56_9PROT</name>
<evidence type="ECO:0000259" key="2">
    <source>
        <dbReference type="Pfam" id="PF26343"/>
    </source>
</evidence>
<dbReference type="Pfam" id="PF13470">
    <property type="entry name" value="PIN_3"/>
    <property type="match status" value="1"/>
</dbReference>
<dbReference type="InterPro" id="IPR058652">
    <property type="entry name" value="VapC50_C"/>
</dbReference>
<evidence type="ECO:0000313" key="3">
    <source>
        <dbReference type="EMBL" id="HBU99063.1"/>
    </source>
</evidence>
<dbReference type="EMBL" id="DOOG01000120">
    <property type="protein sequence ID" value="HBU99063.1"/>
    <property type="molecule type" value="Genomic_DNA"/>
</dbReference>
<dbReference type="SUPFAM" id="SSF88723">
    <property type="entry name" value="PIN domain-like"/>
    <property type="match status" value="1"/>
</dbReference>
<organism evidence="3 6">
    <name type="scientific">Thalassospira lucentensis</name>
    <dbReference type="NCBI Taxonomy" id="168935"/>
    <lineage>
        <taxon>Bacteria</taxon>
        <taxon>Pseudomonadati</taxon>
        <taxon>Pseudomonadota</taxon>
        <taxon>Alphaproteobacteria</taxon>
        <taxon>Rhodospirillales</taxon>
        <taxon>Thalassospiraceae</taxon>
        <taxon>Thalassospira</taxon>
    </lineage>
</organism>
<evidence type="ECO:0000313" key="4">
    <source>
        <dbReference type="EMBL" id="HCW69967.1"/>
    </source>
</evidence>
<feature type="domain" description="VapC50 C-terminal" evidence="2">
    <location>
        <begin position="133"/>
        <end position="182"/>
    </location>
</feature>
<gene>
    <name evidence="3" type="ORF">DEF21_14335</name>
    <name evidence="4" type="ORF">DHR80_22725</name>
</gene>
<reference evidence="5 6" key="1">
    <citation type="journal article" date="2018" name="Nat. Biotechnol.">
        <title>A standardized bacterial taxonomy based on genome phylogeny substantially revises the tree of life.</title>
        <authorList>
            <person name="Parks D.H."/>
            <person name="Chuvochina M."/>
            <person name="Waite D.W."/>
            <person name="Rinke C."/>
            <person name="Skarshewski A."/>
            <person name="Chaumeil P.A."/>
            <person name="Hugenholtz P."/>
        </authorList>
    </citation>
    <scope>NUCLEOTIDE SEQUENCE [LARGE SCALE GENOMIC DNA]</scope>
    <source>
        <strain evidence="3">UBA8707</strain>
        <strain evidence="4">UBA9881</strain>
    </source>
</reference>
<comment type="caution">
    <text evidence="3">The sequence shown here is derived from an EMBL/GenBank/DDBJ whole genome shotgun (WGS) entry which is preliminary data.</text>
</comment>
<proteinExistence type="predicted"/>
<dbReference type="AlphaFoldDB" id="A0A358HV56"/>